<protein>
    <submittedName>
        <fullName evidence="3">Uncharacterized protein</fullName>
    </submittedName>
</protein>
<proteinExistence type="predicted"/>
<gene>
    <name evidence="1" type="ORF">ATCC9714_19581</name>
    <name evidence="3" type="ORF">R28058_16611</name>
    <name evidence="2" type="ORF">UMC4404_16891</name>
</gene>
<evidence type="ECO:0000313" key="1">
    <source>
        <dbReference type="EMBL" id="CEJ74070.1"/>
    </source>
</evidence>
<dbReference type="Proteomes" id="UP000032811">
    <property type="component" value="Chromosome 1"/>
</dbReference>
<dbReference type="GeneID" id="97537794"/>
<dbReference type="EMBL" id="LN679998">
    <property type="protein sequence ID" value="CEJ74070.1"/>
    <property type="molecule type" value="Genomic_DNA"/>
</dbReference>
<dbReference type="OrthoDB" id="9915783at2"/>
<name>A0A0A1SID2_PARSO</name>
<dbReference type="Proteomes" id="UP000049127">
    <property type="component" value="Unassembled WGS sequence"/>
</dbReference>
<sequence length="68" mass="8430">MLRKKRNLKNNYRKIVNDSFEQQDILSSYMSMLNQMKTCSYNSMCNDIDLYHRYCDVKFEDNDYFDEY</sequence>
<evidence type="ECO:0000313" key="2">
    <source>
        <dbReference type="EMBL" id="CEO33709.1"/>
    </source>
</evidence>
<keyword evidence="4" id="KW-1185">Reference proteome</keyword>
<dbReference type="AlphaFoldDB" id="A0A0A1SID2"/>
<organism evidence="3 5">
    <name type="scientific">Paraclostridium sordellii</name>
    <name type="common">Clostridium sordellii</name>
    <dbReference type="NCBI Taxonomy" id="1505"/>
    <lineage>
        <taxon>Bacteria</taxon>
        <taxon>Bacillati</taxon>
        <taxon>Bacillota</taxon>
        <taxon>Clostridia</taxon>
        <taxon>Peptostreptococcales</taxon>
        <taxon>Peptostreptococcaceae</taxon>
        <taxon>Paraclostridium</taxon>
    </lineage>
</organism>
<dbReference type="EMBL" id="CEKZ01000003">
    <property type="protein sequence ID" value="CEQ03928.1"/>
    <property type="molecule type" value="Genomic_DNA"/>
</dbReference>
<dbReference type="EMBL" id="CDNY01000003">
    <property type="protein sequence ID" value="CEO33709.1"/>
    <property type="molecule type" value="Genomic_DNA"/>
</dbReference>
<evidence type="ECO:0000313" key="6">
    <source>
        <dbReference type="Proteomes" id="UP000049685"/>
    </source>
</evidence>
<dbReference type="RefSeq" id="WP_021125487.1">
    <property type="nucleotide sequence ID" value="NZ_BDJI01000002.1"/>
</dbReference>
<reference evidence="5 6" key="2">
    <citation type="submission" date="2015-01" db="EMBL/GenBank/DDBJ databases">
        <authorList>
            <person name="Aslett A.Martin."/>
            <person name="De Silva Nishadi"/>
        </authorList>
    </citation>
    <scope>NUCLEOTIDE SEQUENCE [LARGE SCALE GENOMIC DNA]</scope>
    <source>
        <strain evidence="3 5">R28058</strain>
        <strain evidence="6">UMC4404</strain>
    </source>
</reference>
<evidence type="ECO:0000313" key="3">
    <source>
        <dbReference type="EMBL" id="CEQ03928.1"/>
    </source>
</evidence>
<dbReference type="Proteomes" id="UP000049685">
    <property type="component" value="Unassembled WGS sequence"/>
</dbReference>
<evidence type="ECO:0000313" key="5">
    <source>
        <dbReference type="Proteomes" id="UP000049127"/>
    </source>
</evidence>
<evidence type="ECO:0000313" key="4">
    <source>
        <dbReference type="Proteomes" id="UP000032811"/>
    </source>
</evidence>
<reference evidence="1 4" key="1">
    <citation type="submission" date="2014-11" db="EMBL/GenBank/DDBJ databases">
        <authorList>
            <person name="Aslett M.A."/>
            <person name="De Silva N."/>
        </authorList>
    </citation>
    <scope>NUCLEOTIDE SEQUENCE [LARGE SCALE GENOMIC DNA]</scope>
    <source>
        <strain evidence="1 4">ATCC9714</strain>
        <strain evidence="2">UMC4404</strain>
    </source>
</reference>
<accession>A0A0A1SID2</accession>